<evidence type="ECO:0000256" key="13">
    <source>
        <dbReference type="ARBA" id="ARBA00023157"/>
    </source>
</evidence>
<keyword evidence="5" id="KW-0732">Signal</keyword>
<evidence type="ECO:0000259" key="19">
    <source>
        <dbReference type="PROSITE" id="PS50234"/>
    </source>
</evidence>
<dbReference type="InterPro" id="IPR002035">
    <property type="entry name" value="VWF_A"/>
</dbReference>
<dbReference type="GO" id="GO:0046872">
    <property type="term" value="F:metal ion binding"/>
    <property type="evidence" value="ECO:0007669"/>
    <property type="project" value="UniProtKB-KW"/>
</dbReference>
<keyword evidence="7" id="KW-0106">Calcium</keyword>
<reference evidence="20" key="1">
    <citation type="submission" date="2018-05" db="EMBL/GenBank/DDBJ databases">
        <title>Whole genome of Theropithecus gelada.</title>
        <authorList>
            <person name="Chiou K.L."/>
            <person name="Snyder-Mackler N."/>
        </authorList>
    </citation>
    <scope>NUCLEOTIDE SEQUENCE [LARGE SCALE GENOMIC DNA]</scope>
</reference>
<keyword evidence="11 17" id="KW-0401">Integrin</keyword>
<keyword evidence="10 17" id="KW-1133">Transmembrane helix</keyword>
<dbReference type="GO" id="GO:0007229">
    <property type="term" value="P:integrin-mediated signaling pathway"/>
    <property type="evidence" value="ECO:0007669"/>
    <property type="project" value="UniProtKB-KW"/>
</dbReference>
<dbReference type="AlphaFoldDB" id="A0A8D2F6V9"/>
<dbReference type="Pfam" id="PF00357">
    <property type="entry name" value="Integrin_alpha"/>
    <property type="match status" value="1"/>
</dbReference>
<comment type="subcellular location">
    <subcellularLocation>
        <location evidence="1 17">Membrane</location>
        <topology evidence="1 17">Single-pass type I membrane protein</topology>
    </subcellularLocation>
</comment>
<dbReference type="FunFam" id="2.60.40.1530:FF:000008">
    <property type="entry name" value="Integrin subunit alpha L"/>
    <property type="match status" value="1"/>
</dbReference>
<dbReference type="InterPro" id="IPR018184">
    <property type="entry name" value="Integrin_alpha_C_CS"/>
</dbReference>
<evidence type="ECO:0000256" key="3">
    <source>
        <dbReference type="ARBA" id="ARBA00022692"/>
    </source>
</evidence>
<dbReference type="GO" id="GO:0033627">
    <property type="term" value="P:cell adhesion mediated by integrin"/>
    <property type="evidence" value="ECO:0007669"/>
    <property type="project" value="TreeGrafter"/>
</dbReference>
<keyword evidence="21" id="KW-1185">Reference proteome</keyword>
<dbReference type="SUPFAM" id="SSF53300">
    <property type="entry name" value="vWA-like"/>
    <property type="match status" value="1"/>
</dbReference>
<dbReference type="Gene3D" id="2.60.40.1460">
    <property type="entry name" value="Integrin domains. Chain A, domain 2"/>
    <property type="match status" value="1"/>
</dbReference>
<comment type="similarity">
    <text evidence="2 17">Belongs to the integrin alpha chain family.</text>
</comment>
<sequence>MKDSCITVMTMALLSGFFFFAPASSYNLDVRGARSFSPPRAGRHFGYRVLQVGNGVIVGAPGEGNSTGSLYQCQSGTGHCLPVSLRGSNYTSKYLGMTLATDPTDGSVLFAAVQFSTSYKTEFDFSDYVKQKDPDTLLEHVKHMLLLTNTFGAINYVATEVFREELGARPDATKVLIIITDGEATDSGDIDAAKDIIRYIIGIGKHFQTKESQETLHKFASKPASEFVKILDTFEKLKDLFTELQKKIYVIEGTSKQDLTSFNMELSSSGISADLSRGHAVVGAVGAKDWAGGLLYLKADMQDDTFIGNEPLTPEVRAGYLGYTVTWLPSGEKTSLLASGAPRYQHVGRVLLFQEPQGEGRWSQIQTIHGTQIGSYFGGELCGVDVDQDGETELLLIGAPLFYGEQRGGRVFIYQRKQLGFEEVSELQGDPGYPLGRFGEAITALTDINGDGLVDVAVGAPLEEQGAVYIFNGRHGGLSPQSSQRIEGTQVLSGVRWFGRSIHGVKDLEGDGLADVAVGAESQMIVLSSRPVVDVVTLMSFSPAEIPVHEVECSYSTSNKMKEGVNITICFQIKSLIPQFQGHLVANLTYTLQLDGHRTRRRGLFPGGRHELTRNTAVTTTMSCTDFSFHFPVCVQDLISPINVSLNFSLWEEEGTPRDQRASKDIPPILRPSLHSETWEIPFEKNCGEDKKCEANLRVSFSPARSRALRLTAFASLSVELSLSNLGEDAYWVQLDLHFPRGLSFRKVEMLKPHSQMPVSCEELPEESKLLSRALSCNVSSPIFKAGHSVALQMMFNTLVNSSWGDLVELRANVTCNNEDSGLLKDNSATTSIPILYPINVLIQDQENSTLYVSFTPKGPKIHQVKHIYQVRIQPSIHDHNVPTLEAVVGVPQPPSEGPITQQWSVQMEPPVPCHYEDLEWLPDTAEPCLPGALFRCPVVFRQEILVQVIGTLELVGDIEASSMFSLCSSLSISFNSSRHFHLYGSNASLAQVVMKIDVVYEKQMLYLYVLSGIGGLLLLLLIFIVLYKVGFFKRNLKEKMEAGGGVPNGIPAEDSGQPASGEEAGDPGCLKPLHEEDSESGGGKD</sequence>
<dbReference type="SMART" id="SM00327">
    <property type="entry name" value="VWA"/>
    <property type="match status" value="1"/>
</dbReference>
<keyword evidence="14 17" id="KW-0675">Receptor</keyword>
<feature type="repeat" description="FG-GAP" evidence="16">
    <location>
        <begin position="363"/>
        <end position="423"/>
    </location>
</feature>
<dbReference type="SUPFAM" id="SSF69179">
    <property type="entry name" value="Integrin domains"/>
    <property type="match status" value="2"/>
</dbReference>
<evidence type="ECO:0000256" key="2">
    <source>
        <dbReference type="ARBA" id="ARBA00008054"/>
    </source>
</evidence>
<keyword evidence="9 17" id="KW-0130">Cell adhesion</keyword>
<feature type="domain" description="VWFA" evidence="19">
    <location>
        <begin position="110"/>
        <end position="244"/>
    </location>
</feature>
<evidence type="ECO:0000256" key="5">
    <source>
        <dbReference type="ARBA" id="ARBA00022729"/>
    </source>
</evidence>
<dbReference type="RefSeq" id="XP_025225980.1">
    <property type="nucleotide sequence ID" value="XM_025370195.1"/>
</dbReference>
<dbReference type="GeneID" id="112614061"/>
<dbReference type="Pfam" id="PF08441">
    <property type="entry name" value="Integrin_A_Ig_1"/>
    <property type="match status" value="1"/>
</dbReference>
<dbReference type="InterPro" id="IPR013517">
    <property type="entry name" value="FG-GAP"/>
</dbReference>
<dbReference type="PANTHER" id="PTHR23220:SF84">
    <property type="entry name" value="INTEGRIN ALPHA-L"/>
    <property type="match status" value="1"/>
</dbReference>
<dbReference type="FunFam" id="2.60.40.1460:FF:000001">
    <property type="entry name" value="Integrin, alpha V"/>
    <property type="match status" value="1"/>
</dbReference>
<dbReference type="GO" id="GO:0098609">
    <property type="term" value="P:cell-cell adhesion"/>
    <property type="evidence" value="ECO:0007669"/>
    <property type="project" value="TreeGrafter"/>
</dbReference>
<evidence type="ECO:0000256" key="9">
    <source>
        <dbReference type="ARBA" id="ARBA00022889"/>
    </source>
</evidence>
<dbReference type="SUPFAM" id="SSF69318">
    <property type="entry name" value="Integrin alpha N-terminal domain"/>
    <property type="match status" value="1"/>
</dbReference>
<dbReference type="InterPro" id="IPR013519">
    <property type="entry name" value="Int_alpha_beta-p"/>
</dbReference>
<dbReference type="Gene3D" id="2.60.40.1530">
    <property type="entry name" value="ntegrin, alpha v. Chain A, domain 4"/>
    <property type="match status" value="1"/>
</dbReference>
<dbReference type="InterPro" id="IPR028994">
    <property type="entry name" value="Integrin_alpha_N"/>
</dbReference>
<dbReference type="InterPro" id="IPR032695">
    <property type="entry name" value="Integrin_dom_sf"/>
</dbReference>
<dbReference type="CTD" id="3683"/>
<evidence type="ECO:0000256" key="18">
    <source>
        <dbReference type="SAM" id="MobiDB-lite"/>
    </source>
</evidence>
<dbReference type="InterPro" id="IPR048285">
    <property type="entry name" value="Integrin_alpha_Ig-like_2"/>
</dbReference>
<reference evidence="20" key="3">
    <citation type="submission" date="2025-09" db="UniProtKB">
        <authorList>
            <consortium name="Ensembl"/>
        </authorList>
    </citation>
    <scope>IDENTIFICATION</scope>
</reference>
<evidence type="ECO:0000256" key="12">
    <source>
        <dbReference type="ARBA" id="ARBA00023136"/>
    </source>
</evidence>
<dbReference type="Gene3D" id="2.60.40.1510">
    <property type="entry name" value="ntegrin, alpha v. Chain A, domain 3"/>
    <property type="match status" value="1"/>
</dbReference>
<evidence type="ECO:0000256" key="6">
    <source>
        <dbReference type="ARBA" id="ARBA00022737"/>
    </source>
</evidence>
<evidence type="ECO:0000256" key="10">
    <source>
        <dbReference type="ARBA" id="ARBA00022989"/>
    </source>
</evidence>
<keyword evidence="3 17" id="KW-0812">Transmembrane</keyword>
<dbReference type="PROSITE" id="PS50234">
    <property type="entry name" value="VWFA"/>
    <property type="match status" value="1"/>
</dbReference>
<evidence type="ECO:0000313" key="20">
    <source>
        <dbReference type="Ensembl" id="ENSTGEP00000015191.1"/>
    </source>
</evidence>
<accession>A0A8D2F6V9</accession>
<keyword evidence="8" id="KW-0460">Magnesium</keyword>
<dbReference type="GO" id="GO:0008305">
    <property type="term" value="C:integrin complex"/>
    <property type="evidence" value="ECO:0007669"/>
    <property type="project" value="InterPro"/>
</dbReference>
<dbReference type="PROSITE" id="PS51470">
    <property type="entry name" value="FG_GAP"/>
    <property type="match status" value="4"/>
</dbReference>
<dbReference type="GO" id="GO:0009897">
    <property type="term" value="C:external side of plasma membrane"/>
    <property type="evidence" value="ECO:0007669"/>
    <property type="project" value="TreeGrafter"/>
</dbReference>
<reference evidence="20" key="2">
    <citation type="submission" date="2025-08" db="UniProtKB">
        <authorList>
            <consortium name="Ensembl"/>
        </authorList>
    </citation>
    <scope>IDENTIFICATION</scope>
</reference>
<dbReference type="PANTHER" id="PTHR23220">
    <property type="entry name" value="INTEGRIN ALPHA"/>
    <property type="match status" value="1"/>
</dbReference>
<evidence type="ECO:0000256" key="4">
    <source>
        <dbReference type="ARBA" id="ARBA00022723"/>
    </source>
</evidence>
<organism evidence="20 21">
    <name type="scientific">Theropithecus gelada</name>
    <name type="common">Gelada baboon</name>
    <dbReference type="NCBI Taxonomy" id="9565"/>
    <lineage>
        <taxon>Eukaryota</taxon>
        <taxon>Metazoa</taxon>
        <taxon>Chordata</taxon>
        <taxon>Craniata</taxon>
        <taxon>Vertebrata</taxon>
        <taxon>Euteleostomi</taxon>
        <taxon>Mammalia</taxon>
        <taxon>Eutheria</taxon>
        <taxon>Euarchontoglires</taxon>
        <taxon>Primates</taxon>
        <taxon>Haplorrhini</taxon>
        <taxon>Catarrhini</taxon>
        <taxon>Cercopithecidae</taxon>
        <taxon>Cercopithecinae</taxon>
        <taxon>Theropithecus</taxon>
    </lineage>
</organism>
<proteinExistence type="inferred from homology"/>
<dbReference type="FunFam" id="1.20.5.2120:FF:000001">
    <property type="entry name" value="Integrin alpha L"/>
    <property type="match status" value="1"/>
</dbReference>
<dbReference type="GO" id="GO:0005178">
    <property type="term" value="F:integrin binding"/>
    <property type="evidence" value="ECO:0007669"/>
    <property type="project" value="TreeGrafter"/>
</dbReference>
<dbReference type="PROSITE" id="PS00242">
    <property type="entry name" value="INTEGRIN_ALPHA"/>
    <property type="match status" value="1"/>
</dbReference>
<feature type="repeat" description="FG-GAP" evidence="16">
    <location>
        <begin position="484"/>
        <end position="544"/>
    </location>
</feature>
<feature type="repeat" description="FG-GAP" evidence="16">
    <location>
        <begin position="31"/>
        <end position="82"/>
    </location>
</feature>
<dbReference type="Pfam" id="PF20805">
    <property type="entry name" value="Integrin_A_Ig_2"/>
    <property type="match status" value="1"/>
</dbReference>
<evidence type="ECO:0000256" key="15">
    <source>
        <dbReference type="ARBA" id="ARBA00023180"/>
    </source>
</evidence>
<dbReference type="GO" id="GO:0007160">
    <property type="term" value="P:cell-matrix adhesion"/>
    <property type="evidence" value="ECO:0007669"/>
    <property type="project" value="TreeGrafter"/>
</dbReference>
<dbReference type="PRINTS" id="PR01185">
    <property type="entry name" value="INTEGRINA"/>
</dbReference>
<evidence type="ECO:0000256" key="17">
    <source>
        <dbReference type="RuleBase" id="RU003762"/>
    </source>
</evidence>
<evidence type="ECO:0000313" key="21">
    <source>
        <dbReference type="Proteomes" id="UP000694411"/>
    </source>
</evidence>
<dbReference type="FunFam" id="2.130.10.130:FF:000005">
    <property type="entry name" value="Integrin alpha L"/>
    <property type="match status" value="1"/>
</dbReference>
<evidence type="ECO:0000256" key="8">
    <source>
        <dbReference type="ARBA" id="ARBA00022842"/>
    </source>
</evidence>
<keyword evidence="6" id="KW-0677">Repeat</keyword>
<keyword evidence="12 17" id="KW-0472">Membrane</keyword>
<dbReference type="SMART" id="SM00191">
    <property type="entry name" value="Int_alpha"/>
    <property type="match status" value="5"/>
</dbReference>
<evidence type="ECO:0000256" key="14">
    <source>
        <dbReference type="ARBA" id="ARBA00023170"/>
    </source>
</evidence>
<dbReference type="Gene3D" id="1.20.5.930">
    <property type="entry name" value="Bicelle-embedded integrin alpha(iib) transmembrane segment"/>
    <property type="match status" value="1"/>
</dbReference>
<name>A0A8D2F6V9_THEGE</name>
<dbReference type="Gene3D" id="2.130.10.130">
    <property type="entry name" value="Integrin alpha, N-terminal"/>
    <property type="match status" value="2"/>
</dbReference>
<keyword evidence="15" id="KW-0325">Glycoprotein</keyword>
<feature type="transmembrane region" description="Helical" evidence="17">
    <location>
        <begin position="1006"/>
        <end position="1028"/>
    </location>
</feature>
<dbReference type="Ensembl" id="ENSTGET00000018202.1">
    <property type="protein sequence ID" value="ENSTGEP00000015191.1"/>
    <property type="gene ID" value="ENSTGEG00000012316.1"/>
</dbReference>
<evidence type="ECO:0000256" key="11">
    <source>
        <dbReference type="ARBA" id="ARBA00023037"/>
    </source>
</evidence>
<feature type="repeat" description="FG-GAP" evidence="16">
    <location>
        <begin position="424"/>
        <end position="480"/>
    </location>
</feature>
<keyword evidence="4" id="KW-0479">Metal-binding</keyword>
<dbReference type="Pfam" id="PF00092">
    <property type="entry name" value="VWA"/>
    <property type="match status" value="1"/>
</dbReference>
<evidence type="ECO:0000256" key="7">
    <source>
        <dbReference type="ARBA" id="ARBA00022837"/>
    </source>
</evidence>
<dbReference type="InterPro" id="IPR013649">
    <property type="entry name" value="Integrin_alpha_Ig-like_1"/>
</dbReference>
<dbReference type="Pfam" id="PF01839">
    <property type="entry name" value="FG-GAP"/>
    <property type="match status" value="2"/>
</dbReference>
<evidence type="ECO:0000256" key="1">
    <source>
        <dbReference type="ARBA" id="ARBA00004479"/>
    </source>
</evidence>
<dbReference type="FunFam" id="2.60.40.1510:FF:000018">
    <property type="entry name" value="Alpha L integrin"/>
    <property type="match status" value="1"/>
</dbReference>
<keyword evidence="13" id="KW-1015">Disulfide bond</keyword>
<protein>
    <submittedName>
        <fullName evidence="20">Integrin subunit alpha L</fullName>
    </submittedName>
</protein>
<dbReference type="InterPro" id="IPR036465">
    <property type="entry name" value="vWFA_dom_sf"/>
</dbReference>
<dbReference type="Gene3D" id="1.20.5.2120">
    <property type="match status" value="1"/>
</dbReference>
<dbReference type="InterPro" id="IPR000413">
    <property type="entry name" value="Integrin_alpha"/>
</dbReference>
<evidence type="ECO:0000256" key="16">
    <source>
        <dbReference type="PROSITE-ProRule" id="PRU00803"/>
    </source>
</evidence>
<feature type="region of interest" description="Disordered" evidence="18">
    <location>
        <begin position="1043"/>
        <end position="1086"/>
    </location>
</feature>
<dbReference type="Proteomes" id="UP000694411">
    <property type="component" value="Chromosome 20"/>
</dbReference>
<gene>
    <name evidence="20" type="primary">ITGAL</name>
</gene>